<dbReference type="SUPFAM" id="SSF52540">
    <property type="entry name" value="P-loop containing nucleoside triphosphate hydrolases"/>
    <property type="match status" value="1"/>
</dbReference>
<comment type="caution">
    <text evidence="1">The sequence shown here is derived from an EMBL/GenBank/DDBJ whole genome shotgun (WGS) entry which is preliminary data.</text>
</comment>
<sequence>IRSDLEAEPGALEQLRRGQLRFERWRWLPRTLWRRYRRDPELLRHIERMGRFLRILADASGAETIVETSYNPLRGLLYEDRASGIDVVYLHLVRDGRAFIASERATRTAAGRRWQWLRSTPVVVGRWVAGHVLALILVRRSPRYLRVNYETLVRDPGACLRAISSLIAVDLSDLLDRVQHGEPIRMRHLAAGNRVRLQGELRLTPGSSGLPALGLGERAWFWGMGGWLALLLGYRPGRDPVTGPTPPAPAR</sequence>
<protein>
    <submittedName>
        <fullName evidence="1">Sulfotransferase domain-containing protein</fullName>
    </submittedName>
</protein>
<dbReference type="GO" id="GO:0016740">
    <property type="term" value="F:transferase activity"/>
    <property type="evidence" value="ECO:0007669"/>
    <property type="project" value="UniProtKB-KW"/>
</dbReference>
<keyword evidence="1" id="KW-0808">Transferase</keyword>
<accession>T1AVW0</accession>
<dbReference type="Gene3D" id="3.40.50.300">
    <property type="entry name" value="P-loop containing nucleotide triphosphate hydrolases"/>
    <property type="match status" value="1"/>
</dbReference>
<dbReference type="InterPro" id="IPR027417">
    <property type="entry name" value="P-loop_NTPase"/>
</dbReference>
<reference evidence="1" key="2">
    <citation type="journal article" date="2014" name="ISME J.">
        <title>Microbial stratification in low pH oxic and suboxic macroscopic growths along an acid mine drainage.</title>
        <authorList>
            <person name="Mendez-Garcia C."/>
            <person name="Mesa V."/>
            <person name="Sprenger R.R."/>
            <person name="Richter M."/>
            <person name="Diez M.S."/>
            <person name="Solano J."/>
            <person name="Bargiela R."/>
            <person name="Golyshina O.V."/>
            <person name="Manteca A."/>
            <person name="Ramos J.L."/>
            <person name="Gallego J.R."/>
            <person name="Llorente I."/>
            <person name="Martins Dos Santos V.A."/>
            <person name="Jensen O.N."/>
            <person name="Pelaez A.I."/>
            <person name="Sanchez J."/>
            <person name="Ferrer M."/>
        </authorList>
    </citation>
    <scope>NUCLEOTIDE SEQUENCE</scope>
</reference>
<reference evidence="1" key="1">
    <citation type="submission" date="2013-08" db="EMBL/GenBank/DDBJ databases">
        <authorList>
            <person name="Mendez C."/>
            <person name="Richter M."/>
            <person name="Ferrer M."/>
            <person name="Sanchez J."/>
        </authorList>
    </citation>
    <scope>NUCLEOTIDE SEQUENCE</scope>
</reference>
<evidence type="ECO:0000313" key="1">
    <source>
        <dbReference type="EMBL" id="EQD46225.1"/>
    </source>
</evidence>
<feature type="non-terminal residue" evidence="1">
    <location>
        <position position="1"/>
    </location>
</feature>
<gene>
    <name evidence="1" type="ORF">B1B_12704</name>
</gene>
<proteinExistence type="predicted"/>
<organism evidence="1">
    <name type="scientific">mine drainage metagenome</name>
    <dbReference type="NCBI Taxonomy" id="410659"/>
    <lineage>
        <taxon>unclassified sequences</taxon>
        <taxon>metagenomes</taxon>
        <taxon>ecological metagenomes</taxon>
    </lineage>
</organism>
<dbReference type="AlphaFoldDB" id="T1AVW0"/>
<name>T1AVW0_9ZZZZ</name>
<dbReference type="EMBL" id="AUZY01008341">
    <property type="protein sequence ID" value="EQD46225.1"/>
    <property type="molecule type" value="Genomic_DNA"/>
</dbReference>